<keyword evidence="2" id="KW-1185">Reference proteome</keyword>
<reference evidence="1 2" key="1">
    <citation type="submission" date="2023-03" db="EMBL/GenBank/DDBJ databases">
        <title>Genome insight into feeding habits of ladybird beetles.</title>
        <authorList>
            <person name="Li H.-S."/>
            <person name="Huang Y.-H."/>
            <person name="Pang H."/>
        </authorList>
    </citation>
    <scope>NUCLEOTIDE SEQUENCE [LARGE SCALE GENOMIC DNA]</scope>
    <source>
        <strain evidence="1">SYSU_2023b</strain>
        <tissue evidence="1">Whole body</tissue>
    </source>
</reference>
<evidence type="ECO:0000313" key="2">
    <source>
        <dbReference type="Proteomes" id="UP001431783"/>
    </source>
</evidence>
<gene>
    <name evidence="1" type="ORF">WA026_018976</name>
</gene>
<dbReference type="AlphaFoldDB" id="A0AAW1UM25"/>
<accession>A0AAW1UM25</accession>
<evidence type="ECO:0000313" key="1">
    <source>
        <dbReference type="EMBL" id="KAK9882135.1"/>
    </source>
</evidence>
<protein>
    <submittedName>
        <fullName evidence="1">Uncharacterized protein</fullName>
    </submittedName>
</protein>
<proteinExistence type="predicted"/>
<dbReference type="Proteomes" id="UP001431783">
    <property type="component" value="Unassembled WGS sequence"/>
</dbReference>
<dbReference type="EMBL" id="JARQZJ010000072">
    <property type="protein sequence ID" value="KAK9882135.1"/>
    <property type="molecule type" value="Genomic_DNA"/>
</dbReference>
<name>A0AAW1UM25_9CUCU</name>
<organism evidence="1 2">
    <name type="scientific">Henosepilachna vigintioctopunctata</name>
    <dbReference type="NCBI Taxonomy" id="420089"/>
    <lineage>
        <taxon>Eukaryota</taxon>
        <taxon>Metazoa</taxon>
        <taxon>Ecdysozoa</taxon>
        <taxon>Arthropoda</taxon>
        <taxon>Hexapoda</taxon>
        <taxon>Insecta</taxon>
        <taxon>Pterygota</taxon>
        <taxon>Neoptera</taxon>
        <taxon>Endopterygota</taxon>
        <taxon>Coleoptera</taxon>
        <taxon>Polyphaga</taxon>
        <taxon>Cucujiformia</taxon>
        <taxon>Coccinelloidea</taxon>
        <taxon>Coccinellidae</taxon>
        <taxon>Epilachninae</taxon>
        <taxon>Epilachnini</taxon>
        <taxon>Henosepilachna</taxon>
    </lineage>
</organism>
<sequence length="83" mass="10320">MPKYFHHKYWLLQECCQVRFLLCIGPNIVRNFFVDEMFQFSILIPEILDYFVEYFWLSGKLTCRMKEQLYFYLTIKIIQQNFS</sequence>
<comment type="caution">
    <text evidence="1">The sequence shown here is derived from an EMBL/GenBank/DDBJ whole genome shotgun (WGS) entry which is preliminary data.</text>
</comment>